<dbReference type="AlphaFoldDB" id="A0A2J6PWU2"/>
<keyword evidence="3" id="KW-1185">Reference proteome</keyword>
<proteinExistence type="predicted"/>
<reference evidence="2 3" key="1">
    <citation type="submission" date="2016-05" db="EMBL/GenBank/DDBJ databases">
        <title>A degradative enzymes factory behind the ericoid mycorrhizal symbiosis.</title>
        <authorList>
            <consortium name="DOE Joint Genome Institute"/>
            <person name="Martino E."/>
            <person name="Morin E."/>
            <person name="Grelet G."/>
            <person name="Kuo A."/>
            <person name="Kohler A."/>
            <person name="Daghino S."/>
            <person name="Barry K."/>
            <person name="Choi C."/>
            <person name="Cichocki N."/>
            <person name="Clum A."/>
            <person name="Copeland A."/>
            <person name="Hainaut M."/>
            <person name="Haridas S."/>
            <person name="Labutti K."/>
            <person name="Lindquist E."/>
            <person name="Lipzen A."/>
            <person name="Khouja H.-R."/>
            <person name="Murat C."/>
            <person name="Ohm R."/>
            <person name="Olson A."/>
            <person name="Spatafora J."/>
            <person name="Veneault-Fourrey C."/>
            <person name="Henrissat B."/>
            <person name="Grigoriev I."/>
            <person name="Martin F."/>
            <person name="Perotto S."/>
        </authorList>
    </citation>
    <scope>NUCLEOTIDE SEQUENCE [LARGE SCALE GENOMIC DNA]</scope>
    <source>
        <strain evidence="2 3">UAMH 7357</strain>
    </source>
</reference>
<feature type="region of interest" description="Disordered" evidence="1">
    <location>
        <begin position="235"/>
        <end position="263"/>
    </location>
</feature>
<evidence type="ECO:0000313" key="3">
    <source>
        <dbReference type="Proteomes" id="UP000235672"/>
    </source>
</evidence>
<gene>
    <name evidence="2" type="ORF">NA56DRAFT_751432</name>
</gene>
<organism evidence="2 3">
    <name type="scientific">Hyaloscypha hepaticicola</name>
    <dbReference type="NCBI Taxonomy" id="2082293"/>
    <lineage>
        <taxon>Eukaryota</taxon>
        <taxon>Fungi</taxon>
        <taxon>Dikarya</taxon>
        <taxon>Ascomycota</taxon>
        <taxon>Pezizomycotina</taxon>
        <taxon>Leotiomycetes</taxon>
        <taxon>Helotiales</taxon>
        <taxon>Hyaloscyphaceae</taxon>
        <taxon>Hyaloscypha</taxon>
    </lineage>
</organism>
<sequence>MLISQKMEYIPRTISSHAPILQSRLMAAIMTLKQQAVETHCHHPLTWSYAILDQKIASTPPRPRPRPSLRARFKPNQKASTILLPTLSPPLSIRTLLKPTDVQPENEGSRFRWDSSSSASSRASSIADSPCFSRNSSVGRSCSTTSSLSPVRTHRSSPERGVVSLSGNNPKTHQFPFATYNREPLYENYREYGERKQRAVIRNLKGRGAFSHRQQMENDKPLWVEYDLAKEKRQMKKGPRCKANKTTTSCRKKDEVGRNAGSI</sequence>
<accession>A0A2J6PWU2</accession>
<dbReference type="EMBL" id="KZ613494">
    <property type="protein sequence ID" value="PMD18489.1"/>
    <property type="molecule type" value="Genomic_DNA"/>
</dbReference>
<protein>
    <submittedName>
        <fullName evidence="2">Uncharacterized protein</fullName>
    </submittedName>
</protein>
<feature type="compositionally biased region" description="Low complexity" evidence="1">
    <location>
        <begin position="136"/>
        <end position="149"/>
    </location>
</feature>
<dbReference type="Proteomes" id="UP000235672">
    <property type="component" value="Unassembled WGS sequence"/>
</dbReference>
<name>A0A2J6PWU2_9HELO</name>
<evidence type="ECO:0000313" key="2">
    <source>
        <dbReference type="EMBL" id="PMD18489.1"/>
    </source>
</evidence>
<evidence type="ECO:0000256" key="1">
    <source>
        <dbReference type="SAM" id="MobiDB-lite"/>
    </source>
</evidence>
<feature type="compositionally biased region" description="Low complexity" evidence="1">
    <location>
        <begin position="114"/>
        <end position="129"/>
    </location>
</feature>
<feature type="region of interest" description="Disordered" evidence="1">
    <location>
        <begin position="99"/>
        <end position="176"/>
    </location>
</feature>